<dbReference type="EMBL" id="CM008978">
    <property type="protein sequence ID" value="PNW69908.1"/>
    <property type="molecule type" value="Genomic_DNA"/>
</dbReference>
<organism evidence="1 2">
    <name type="scientific">Chlamydomonas reinhardtii</name>
    <name type="common">Chlamydomonas smithii</name>
    <dbReference type="NCBI Taxonomy" id="3055"/>
    <lineage>
        <taxon>Eukaryota</taxon>
        <taxon>Viridiplantae</taxon>
        <taxon>Chlorophyta</taxon>
        <taxon>core chlorophytes</taxon>
        <taxon>Chlorophyceae</taxon>
        <taxon>CS clade</taxon>
        <taxon>Chlamydomonadales</taxon>
        <taxon>Chlamydomonadaceae</taxon>
        <taxon>Chlamydomonas</taxon>
    </lineage>
</organism>
<evidence type="ECO:0000313" key="2">
    <source>
        <dbReference type="Proteomes" id="UP000006906"/>
    </source>
</evidence>
<dbReference type="eggNOG" id="ENOG502S638">
    <property type="taxonomic scope" value="Eukaryota"/>
</dbReference>
<dbReference type="Proteomes" id="UP000006906">
    <property type="component" value="Chromosome 17"/>
</dbReference>
<evidence type="ECO:0008006" key="3">
    <source>
        <dbReference type="Google" id="ProtNLM"/>
    </source>
</evidence>
<name>A8IQU7_CHLRE</name>
<keyword evidence="2" id="KW-1185">Reference proteome</keyword>
<dbReference type="RefSeq" id="XP_001691796.1">
    <property type="nucleotide sequence ID" value="XM_001691744.3"/>
</dbReference>
<dbReference type="GeneID" id="5717360"/>
<dbReference type="InParanoid" id="A8IQU7"/>
<dbReference type="KEGG" id="cre:CHLRE_17g697800v5"/>
<dbReference type="AlphaFoldDB" id="A8IQU7"/>
<gene>
    <name evidence="1" type="ORF">CHLRE_17g697800v5</name>
</gene>
<dbReference type="SUPFAM" id="SSF56112">
    <property type="entry name" value="Protein kinase-like (PK-like)"/>
    <property type="match status" value="1"/>
</dbReference>
<dbReference type="OrthoDB" id="541581at2759"/>
<protein>
    <recommendedName>
        <fullName evidence="3">Protein kinase domain-containing protein</fullName>
    </recommendedName>
</protein>
<dbReference type="Gramene" id="PNW69908">
    <property type="protein sequence ID" value="PNW69908"/>
    <property type="gene ID" value="CHLRE_17g697800v5"/>
</dbReference>
<evidence type="ECO:0000313" key="1">
    <source>
        <dbReference type="EMBL" id="PNW69908.1"/>
    </source>
</evidence>
<dbReference type="HOGENOM" id="CLU_394001_0_0_1"/>
<dbReference type="OMA" id="RDANIMV"/>
<accession>A8IQU7</accession>
<reference evidence="1 2" key="1">
    <citation type="journal article" date="2007" name="Science">
        <title>The Chlamydomonas genome reveals the evolution of key animal and plant functions.</title>
        <authorList>
            <person name="Merchant S.S."/>
            <person name="Prochnik S.E."/>
            <person name="Vallon O."/>
            <person name="Harris E.H."/>
            <person name="Karpowicz S.J."/>
            <person name="Witman G.B."/>
            <person name="Terry A."/>
            <person name="Salamov A."/>
            <person name="Fritz-Laylin L.K."/>
            <person name="Marechal-Drouard L."/>
            <person name="Marshall W.F."/>
            <person name="Qu L.H."/>
            <person name="Nelson D.R."/>
            <person name="Sanderfoot A.A."/>
            <person name="Spalding M.H."/>
            <person name="Kapitonov V.V."/>
            <person name="Ren Q."/>
            <person name="Ferris P."/>
            <person name="Lindquist E."/>
            <person name="Shapiro H."/>
            <person name="Lucas S.M."/>
            <person name="Grimwood J."/>
            <person name="Schmutz J."/>
            <person name="Cardol P."/>
            <person name="Cerutti H."/>
            <person name="Chanfreau G."/>
            <person name="Chen C.L."/>
            <person name="Cognat V."/>
            <person name="Croft M.T."/>
            <person name="Dent R."/>
            <person name="Dutcher S."/>
            <person name="Fernandez E."/>
            <person name="Fukuzawa H."/>
            <person name="Gonzalez-Ballester D."/>
            <person name="Gonzalez-Halphen D."/>
            <person name="Hallmann A."/>
            <person name="Hanikenne M."/>
            <person name="Hippler M."/>
            <person name="Inwood W."/>
            <person name="Jabbari K."/>
            <person name="Kalanon M."/>
            <person name="Kuras R."/>
            <person name="Lefebvre P.A."/>
            <person name="Lemaire S.D."/>
            <person name="Lobanov A.V."/>
            <person name="Lohr M."/>
            <person name="Manuell A."/>
            <person name="Meier I."/>
            <person name="Mets L."/>
            <person name="Mittag M."/>
            <person name="Mittelmeier T."/>
            <person name="Moroney J.V."/>
            <person name="Moseley J."/>
            <person name="Napoli C."/>
            <person name="Nedelcu A.M."/>
            <person name="Niyogi K."/>
            <person name="Novoselov S.V."/>
            <person name="Paulsen I.T."/>
            <person name="Pazour G."/>
            <person name="Purton S."/>
            <person name="Ral J.P."/>
            <person name="Riano-Pachon D.M."/>
            <person name="Riekhof W."/>
            <person name="Rymarquis L."/>
            <person name="Schroda M."/>
            <person name="Stern D."/>
            <person name="Umen J."/>
            <person name="Willows R."/>
            <person name="Wilson N."/>
            <person name="Zimmer S.L."/>
            <person name="Allmer J."/>
            <person name="Balk J."/>
            <person name="Bisova K."/>
            <person name="Chen C.J."/>
            <person name="Elias M."/>
            <person name="Gendler K."/>
            <person name="Hauser C."/>
            <person name="Lamb M.R."/>
            <person name="Ledford H."/>
            <person name="Long J.C."/>
            <person name="Minagawa J."/>
            <person name="Page M.D."/>
            <person name="Pan J."/>
            <person name="Pootakham W."/>
            <person name="Roje S."/>
            <person name="Rose A."/>
            <person name="Stahlberg E."/>
            <person name="Terauchi A.M."/>
            <person name="Yang P."/>
            <person name="Ball S."/>
            <person name="Bowler C."/>
            <person name="Dieckmann C.L."/>
            <person name="Gladyshev V.N."/>
            <person name="Green P."/>
            <person name="Jorgensen R."/>
            <person name="Mayfield S."/>
            <person name="Mueller-Roeber B."/>
            <person name="Rajamani S."/>
            <person name="Sayre R.T."/>
            <person name="Brokstein P."/>
            <person name="Dubchak I."/>
            <person name="Goodstein D."/>
            <person name="Hornick L."/>
            <person name="Huang Y.W."/>
            <person name="Jhaveri J."/>
            <person name="Luo Y."/>
            <person name="Martinez D."/>
            <person name="Ngau W.C."/>
            <person name="Otillar B."/>
            <person name="Poliakov A."/>
            <person name="Porter A."/>
            <person name="Szajkowski L."/>
            <person name="Werner G."/>
            <person name="Zhou K."/>
            <person name="Grigoriev I.V."/>
            <person name="Rokhsar D.S."/>
            <person name="Grossman A.R."/>
        </authorList>
    </citation>
    <scope>NUCLEOTIDE SEQUENCE [LARGE SCALE GENOMIC DNA]</scope>
    <source>
        <strain evidence="2">CC-503</strain>
    </source>
</reference>
<dbReference type="PaxDb" id="3055-EDP04904"/>
<proteinExistence type="predicted"/>
<sequence length="569" mass="62209">MDRNGDNNALKAVECEINENKIAIGKVECKIIDIEVAIETLEAELSDLDAQIKSRSARPSRQLRKEKERKLTWREQLTANELELRAKERQLRKEKEQLREKERQLRGEGPERYLQRALLMTTPSRTSLKREQLDPSGGALIKNWRPDPETAGGLLPELIHPVFAKAVQSLSEGTTVDRATIEVASNLCCIGAAFYDNEAGLTSAIGALLSPYLEYGKVVTIGSGFAANNVSPNWALGDSSKDPSNLFLIVEAKPGIGGSGDPHFQGANYLLHFWRQRAESDTFRNTCCPAFLLEVVGPHVRLSAVAWLDRVTIFPLTPLLNLLPAHPVTDRLLMPLAPRNPTYYVRLAVSSGVGSSGGSGGGVVEVAVKLCRKYGLEAHQAWADLGLAPRILRVEPLPGGWQLVEMEWLPGPEWRQLSDLLGAELDQALAAVRAALESAHGATGMVHGDVRPPNCLVRCDAGSGWHVRFVDFEWAGREGESTYPCFLNPDVPWPEGVGYKNLLQRAHDFQLLAASTASHGVGKPGVARSLSTAARERCATALHRAASGGLYRRGVGAGWRQSAAKFRYC</sequence>
<dbReference type="InterPro" id="IPR011009">
    <property type="entry name" value="Kinase-like_dom_sf"/>
</dbReference>